<gene>
    <name evidence="2" type="ORF">GCM10010315_28440</name>
</gene>
<sequence>MLPVAVLAVLAAGCGTERAGSDAAGAGASPSAAAVPGAAADFPCPGESPLPAPRSTSGSSAPQGAPPDHYAENHGFKVPLPLHGQKRCEGLAAAGHVKGALEPLRGRGDFAPEDTRRALVALGYPAEKVRSYQNGTTGVGFLVDAASLCLEGTMSSVSIRAEAFGGYPDGTGCEPPRGGH</sequence>
<dbReference type="EMBL" id="BAAASL010000009">
    <property type="protein sequence ID" value="GAA2716749.1"/>
    <property type="molecule type" value="Genomic_DNA"/>
</dbReference>
<dbReference type="Proteomes" id="UP001500886">
    <property type="component" value="Unassembled WGS sequence"/>
</dbReference>
<evidence type="ECO:0000256" key="1">
    <source>
        <dbReference type="SAM" id="MobiDB-lite"/>
    </source>
</evidence>
<organism evidence="2 3">
    <name type="scientific">Streptomyces luteosporeus</name>
    <dbReference type="NCBI Taxonomy" id="173856"/>
    <lineage>
        <taxon>Bacteria</taxon>
        <taxon>Bacillati</taxon>
        <taxon>Actinomycetota</taxon>
        <taxon>Actinomycetes</taxon>
        <taxon>Kitasatosporales</taxon>
        <taxon>Streptomycetaceae</taxon>
        <taxon>Streptomyces</taxon>
    </lineage>
</organism>
<protein>
    <recommendedName>
        <fullName evidence="4">PASTA domain-containing protein</fullName>
    </recommendedName>
</protein>
<reference evidence="3" key="1">
    <citation type="journal article" date="2019" name="Int. J. Syst. Evol. Microbiol.">
        <title>The Global Catalogue of Microorganisms (GCM) 10K type strain sequencing project: providing services to taxonomists for standard genome sequencing and annotation.</title>
        <authorList>
            <consortium name="The Broad Institute Genomics Platform"/>
            <consortium name="The Broad Institute Genome Sequencing Center for Infectious Disease"/>
            <person name="Wu L."/>
            <person name="Ma J."/>
        </authorList>
    </citation>
    <scope>NUCLEOTIDE SEQUENCE [LARGE SCALE GENOMIC DNA]</scope>
    <source>
        <strain evidence="3">JCM 4542</strain>
    </source>
</reference>
<feature type="compositionally biased region" description="Low complexity" evidence="1">
    <location>
        <begin position="21"/>
        <end position="41"/>
    </location>
</feature>
<evidence type="ECO:0000313" key="2">
    <source>
        <dbReference type="EMBL" id="GAA2716749.1"/>
    </source>
</evidence>
<accession>A0ABP6G9E4</accession>
<evidence type="ECO:0000313" key="3">
    <source>
        <dbReference type="Proteomes" id="UP001500886"/>
    </source>
</evidence>
<proteinExistence type="predicted"/>
<evidence type="ECO:0008006" key="4">
    <source>
        <dbReference type="Google" id="ProtNLM"/>
    </source>
</evidence>
<keyword evidence="3" id="KW-1185">Reference proteome</keyword>
<name>A0ABP6G9E4_9ACTN</name>
<comment type="caution">
    <text evidence="2">The sequence shown here is derived from an EMBL/GenBank/DDBJ whole genome shotgun (WGS) entry which is preliminary data.</text>
</comment>
<feature type="region of interest" description="Disordered" evidence="1">
    <location>
        <begin position="19"/>
        <end position="76"/>
    </location>
</feature>